<dbReference type="PANTHER" id="PTHR43264:SF1">
    <property type="entry name" value="INOSINE_URIDINE-PREFERRING NUCLEOSIDE HYDROLASE DOMAIN-CONTAINING PROTEIN"/>
    <property type="match status" value="1"/>
</dbReference>
<dbReference type="InterPro" id="IPR036452">
    <property type="entry name" value="Ribo_hydro-like"/>
</dbReference>
<feature type="domain" description="Inosine/uridine-preferring nucleoside hydrolase" evidence="1">
    <location>
        <begin position="4"/>
        <end position="214"/>
    </location>
</feature>
<dbReference type="Pfam" id="PF01156">
    <property type="entry name" value="IU_nuc_hydro"/>
    <property type="match status" value="1"/>
</dbReference>
<proteinExistence type="predicted"/>
<name>A0A542ELA3_9ACTN</name>
<dbReference type="AlphaFoldDB" id="A0A542ELA3"/>
<accession>A0A542ELA3</accession>
<gene>
    <name evidence="2" type="ORF">FB475_0222</name>
</gene>
<dbReference type="GO" id="GO:0016799">
    <property type="term" value="F:hydrolase activity, hydrolyzing N-glycosyl compounds"/>
    <property type="evidence" value="ECO:0007669"/>
    <property type="project" value="InterPro"/>
</dbReference>
<dbReference type="RefSeq" id="WP_185758997.1">
    <property type="nucleotide sequence ID" value="NZ_BAAAKA010000008.1"/>
</dbReference>
<evidence type="ECO:0000313" key="3">
    <source>
        <dbReference type="Proteomes" id="UP000316298"/>
    </source>
</evidence>
<keyword evidence="2" id="KW-0378">Hydrolase</keyword>
<evidence type="ECO:0000259" key="1">
    <source>
        <dbReference type="Pfam" id="PF01156"/>
    </source>
</evidence>
<evidence type="ECO:0000313" key="2">
    <source>
        <dbReference type="EMBL" id="TQJ16133.1"/>
    </source>
</evidence>
<dbReference type="Proteomes" id="UP000316298">
    <property type="component" value="Unassembled WGS sequence"/>
</dbReference>
<sequence length="293" mass="32014">MRLVIETDLYSDVDDVGALAVAHHYADLGRAEILSIGVNTPSRYGYQAARVVNDWYGRDVPVGVLEPLDDSVFEQDYAKYLAERYGRTQDPPESAVVTHRRALAGAPDRSVTVVSLGFFGNLQGLLESLPDDISPLTGRQLVEAKVGKLVAMAGTFPQGREFNIVEEPDSARAVVAGWPTPIEFLGWEAGAEVITGKAISTRTGDVIGDAYRHYSGPGVGRASWDLLTVHLALEGADRYYELSEPGRLRIDPTGWSTFDPDPSGQHRYVSRTAPHLATELNRILEAPPLSRTR</sequence>
<dbReference type="InterPro" id="IPR001910">
    <property type="entry name" value="Inosine/uridine_hydrolase_dom"/>
</dbReference>
<organism evidence="2 3">
    <name type="scientific">Kribbella jejuensis</name>
    <dbReference type="NCBI Taxonomy" id="236068"/>
    <lineage>
        <taxon>Bacteria</taxon>
        <taxon>Bacillati</taxon>
        <taxon>Actinomycetota</taxon>
        <taxon>Actinomycetes</taxon>
        <taxon>Propionibacteriales</taxon>
        <taxon>Kribbellaceae</taxon>
        <taxon>Kribbella</taxon>
    </lineage>
</organism>
<protein>
    <submittedName>
        <fullName evidence="2">Inosine-uridine nucleoside N-ribohydrolase</fullName>
    </submittedName>
</protein>
<reference evidence="2 3" key="1">
    <citation type="submission" date="2019-06" db="EMBL/GenBank/DDBJ databases">
        <title>Sequencing the genomes of 1000 actinobacteria strains.</title>
        <authorList>
            <person name="Klenk H.-P."/>
        </authorList>
    </citation>
    <scope>NUCLEOTIDE SEQUENCE [LARGE SCALE GENOMIC DNA]</scope>
    <source>
        <strain evidence="2 3">DSM 17305</strain>
    </source>
</reference>
<keyword evidence="3" id="KW-1185">Reference proteome</keyword>
<dbReference type="Gene3D" id="3.90.245.10">
    <property type="entry name" value="Ribonucleoside hydrolase-like"/>
    <property type="match status" value="1"/>
</dbReference>
<comment type="caution">
    <text evidence="2">The sequence shown here is derived from an EMBL/GenBank/DDBJ whole genome shotgun (WGS) entry which is preliminary data.</text>
</comment>
<dbReference type="SUPFAM" id="SSF53590">
    <property type="entry name" value="Nucleoside hydrolase"/>
    <property type="match status" value="1"/>
</dbReference>
<dbReference type="PANTHER" id="PTHR43264">
    <property type="match status" value="1"/>
</dbReference>
<dbReference type="EMBL" id="VFMM01000001">
    <property type="protein sequence ID" value="TQJ16133.1"/>
    <property type="molecule type" value="Genomic_DNA"/>
</dbReference>